<dbReference type="InterPro" id="IPR052898">
    <property type="entry name" value="ACAD10-like"/>
</dbReference>
<organism evidence="2 3">
    <name type="scientific">Schizopora paradoxa</name>
    <dbReference type="NCBI Taxonomy" id="27342"/>
    <lineage>
        <taxon>Eukaryota</taxon>
        <taxon>Fungi</taxon>
        <taxon>Dikarya</taxon>
        <taxon>Basidiomycota</taxon>
        <taxon>Agaricomycotina</taxon>
        <taxon>Agaricomycetes</taxon>
        <taxon>Hymenochaetales</taxon>
        <taxon>Schizoporaceae</taxon>
        <taxon>Schizopora</taxon>
    </lineage>
</organism>
<protein>
    <submittedName>
        <fullName evidence="2">Kinase-like protein</fullName>
    </submittedName>
</protein>
<dbReference type="CDD" id="cd05154">
    <property type="entry name" value="ACAD10_11_N-like"/>
    <property type="match status" value="1"/>
</dbReference>
<dbReference type="OrthoDB" id="191037at2759"/>
<sequence>MSEGKKIGGEYGDVRASIDVDKLNGFFARHVPAIKVPIDVKQFKVCCSYSSQIQKTEPAKFGQSNPTYLLTDISNKKFVLRKKPAGKLLSKTAHQIEREYAMLAALHKHNTNPSTSTERRIPIPEPFVLCEDSSVIGTPFYVMDYLDGRIFTEVSMPDISPDEKRECWLSAIRALAALSSLDPAALGLSSLSSPTPYFPRQIKSLSRVSVAQSEAVDVDSGKKTGEIPRFDDMVRWYSTHLPDEKKTGGLRIVHGDYKLDNMIFHPTEPRVIGILDWELTTLGSPLADLANFTMPWSFHTLNVPVTDANSFLPAVRFDSKPPIALEELEREYCKLLKHPYPIKEMVFARSWSFFRLAIISQGIAARYAQRQASSEKAHIHVSLFPFFGELARKTLESEGYNIQGATPKL</sequence>
<dbReference type="Gene3D" id="3.30.200.20">
    <property type="entry name" value="Phosphorylase Kinase, domain 1"/>
    <property type="match status" value="1"/>
</dbReference>
<dbReference type="InterPro" id="IPR041726">
    <property type="entry name" value="ACAD10_11_N"/>
</dbReference>
<evidence type="ECO:0000313" key="3">
    <source>
        <dbReference type="Proteomes" id="UP000053477"/>
    </source>
</evidence>
<gene>
    <name evidence="2" type="ORF">SCHPADRAFT_821053</name>
</gene>
<evidence type="ECO:0000259" key="1">
    <source>
        <dbReference type="Pfam" id="PF01636"/>
    </source>
</evidence>
<dbReference type="GO" id="GO:0016301">
    <property type="term" value="F:kinase activity"/>
    <property type="evidence" value="ECO:0007669"/>
    <property type="project" value="UniProtKB-KW"/>
</dbReference>
<dbReference type="STRING" id="27342.A0A0H2S122"/>
<proteinExistence type="predicted"/>
<dbReference type="InterPro" id="IPR002575">
    <property type="entry name" value="Aminoglycoside_PTrfase"/>
</dbReference>
<reference evidence="2 3" key="1">
    <citation type="submission" date="2015-04" db="EMBL/GenBank/DDBJ databases">
        <title>Complete genome sequence of Schizopora paradoxa KUC8140, a cosmopolitan wood degrader in East Asia.</title>
        <authorList>
            <consortium name="DOE Joint Genome Institute"/>
            <person name="Min B."/>
            <person name="Park H."/>
            <person name="Jang Y."/>
            <person name="Kim J.-J."/>
            <person name="Kim K.H."/>
            <person name="Pangilinan J."/>
            <person name="Lipzen A."/>
            <person name="Riley R."/>
            <person name="Grigoriev I.V."/>
            <person name="Spatafora J.W."/>
            <person name="Choi I.-G."/>
        </authorList>
    </citation>
    <scope>NUCLEOTIDE SEQUENCE [LARGE SCALE GENOMIC DNA]</scope>
    <source>
        <strain evidence="2 3">KUC8140</strain>
    </source>
</reference>
<dbReference type="Proteomes" id="UP000053477">
    <property type="component" value="Unassembled WGS sequence"/>
</dbReference>
<keyword evidence="2" id="KW-0808">Transferase</keyword>
<dbReference type="InParanoid" id="A0A0H2S122"/>
<dbReference type="AlphaFoldDB" id="A0A0H2S122"/>
<dbReference type="EMBL" id="KQ085902">
    <property type="protein sequence ID" value="KLO17709.1"/>
    <property type="molecule type" value="Genomic_DNA"/>
</dbReference>
<dbReference type="PANTHER" id="PTHR47829:SF1">
    <property type="entry name" value="HAD FAMILY PHOSPHATASE"/>
    <property type="match status" value="1"/>
</dbReference>
<feature type="domain" description="Aminoglycoside phosphotransferase" evidence="1">
    <location>
        <begin position="57"/>
        <end position="297"/>
    </location>
</feature>
<accession>A0A0H2S122</accession>
<keyword evidence="2" id="KW-0418">Kinase</keyword>
<dbReference type="InterPro" id="IPR011009">
    <property type="entry name" value="Kinase-like_dom_sf"/>
</dbReference>
<dbReference type="Gene3D" id="3.90.1200.10">
    <property type="match status" value="1"/>
</dbReference>
<dbReference type="Pfam" id="PF01636">
    <property type="entry name" value="APH"/>
    <property type="match status" value="1"/>
</dbReference>
<dbReference type="SUPFAM" id="SSF56112">
    <property type="entry name" value="Protein kinase-like (PK-like)"/>
    <property type="match status" value="1"/>
</dbReference>
<evidence type="ECO:0000313" key="2">
    <source>
        <dbReference type="EMBL" id="KLO17709.1"/>
    </source>
</evidence>
<keyword evidence="3" id="KW-1185">Reference proteome</keyword>
<dbReference type="PANTHER" id="PTHR47829">
    <property type="entry name" value="HYDROLASE, PUTATIVE (AFU_ORTHOLOGUE AFUA_1G12880)-RELATED"/>
    <property type="match status" value="1"/>
</dbReference>
<name>A0A0H2S122_9AGAM</name>